<dbReference type="AlphaFoldDB" id="A0A7H0H3C9"/>
<gene>
    <name evidence="1" type="ORF">H9L22_12280</name>
</gene>
<dbReference type="EMBL" id="CP060789">
    <property type="protein sequence ID" value="QNP55045.1"/>
    <property type="molecule type" value="Genomic_DNA"/>
</dbReference>
<reference evidence="1 2" key="1">
    <citation type="submission" date="2020-08" db="EMBL/GenBank/DDBJ databases">
        <title>Genome sequence of Tessaracoccus defluvii JCM 17540T.</title>
        <authorList>
            <person name="Hyun D.-W."/>
            <person name="Bae J.-W."/>
        </authorList>
    </citation>
    <scope>NUCLEOTIDE SEQUENCE [LARGE SCALE GENOMIC DNA]</scope>
    <source>
        <strain evidence="1 2">JCM 17540</strain>
    </source>
</reference>
<evidence type="ECO:0000313" key="2">
    <source>
        <dbReference type="Proteomes" id="UP000516117"/>
    </source>
</evidence>
<organism evidence="1 2">
    <name type="scientific">Tessaracoccus defluvii</name>
    <dbReference type="NCBI Taxonomy" id="1285901"/>
    <lineage>
        <taxon>Bacteria</taxon>
        <taxon>Bacillati</taxon>
        <taxon>Actinomycetota</taxon>
        <taxon>Actinomycetes</taxon>
        <taxon>Propionibacteriales</taxon>
        <taxon>Propionibacteriaceae</taxon>
        <taxon>Tessaracoccus</taxon>
    </lineage>
</organism>
<protein>
    <recommendedName>
        <fullName evidence="3">Serine kinase</fullName>
    </recommendedName>
</protein>
<dbReference type="Proteomes" id="UP000516117">
    <property type="component" value="Chromosome"/>
</dbReference>
<sequence>MGGEVTGPRVTVAGLGATVAIDVVGDRAAELAGALRSAWARALTDDDPAQTITAGLLTAGDGASSPSRFADHLAGHDLDTLMERITQRVTLALIEQRAGELLMFHAGALSDPATGRAVVLVAESHTGKTTLTSRLGAEFGYLTDETVAVDADGSILPYPKPLSLRTPGTAERREVGADDLDLAPTPTAASVARIVWLERSDDHVGPPEAHELDLFDAIVRLVPQTSSLAALDRGLHRLRALIEATGPVLEIRYAEAETLRPLLRELMGADA</sequence>
<dbReference type="RefSeq" id="WP_187720181.1">
    <property type="nucleotide sequence ID" value="NZ_BAABBL010000004.1"/>
</dbReference>
<name>A0A7H0H3C9_9ACTN</name>
<evidence type="ECO:0000313" key="1">
    <source>
        <dbReference type="EMBL" id="QNP55045.1"/>
    </source>
</evidence>
<dbReference type="KEGG" id="tdf:H9L22_12280"/>
<proteinExistence type="predicted"/>
<keyword evidence="2" id="KW-1185">Reference proteome</keyword>
<evidence type="ECO:0008006" key="3">
    <source>
        <dbReference type="Google" id="ProtNLM"/>
    </source>
</evidence>
<accession>A0A7H0H3C9</accession>